<dbReference type="InterPro" id="IPR036855">
    <property type="entry name" value="Znf_CCCH_sf"/>
</dbReference>
<dbReference type="GO" id="GO:0005634">
    <property type="term" value="C:nucleus"/>
    <property type="evidence" value="ECO:0007669"/>
    <property type="project" value="TreeGrafter"/>
</dbReference>
<dbReference type="EMBL" id="HBEG01042757">
    <property type="protein sequence ID" value="CAD8382414.1"/>
    <property type="molecule type" value="Transcribed_RNA"/>
</dbReference>
<feature type="domain" description="C3H1-type" evidence="6">
    <location>
        <begin position="198"/>
        <end position="225"/>
    </location>
</feature>
<protein>
    <recommendedName>
        <fullName evidence="6">C3H1-type domain-containing protein</fullName>
    </recommendedName>
</protein>
<name>A0A7S0B452_9DINO</name>
<organism evidence="7">
    <name type="scientific">Pyrodinium bahamense</name>
    <dbReference type="NCBI Taxonomy" id="73915"/>
    <lineage>
        <taxon>Eukaryota</taxon>
        <taxon>Sar</taxon>
        <taxon>Alveolata</taxon>
        <taxon>Dinophyceae</taxon>
        <taxon>Gonyaulacales</taxon>
        <taxon>Pyrocystaceae</taxon>
        <taxon>Pyrodinium</taxon>
    </lineage>
</organism>
<evidence type="ECO:0000256" key="2">
    <source>
        <dbReference type="ARBA" id="ARBA00022737"/>
    </source>
</evidence>
<evidence type="ECO:0000256" key="5">
    <source>
        <dbReference type="PROSITE-ProRule" id="PRU00723"/>
    </source>
</evidence>
<dbReference type="GO" id="GO:0003723">
    <property type="term" value="F:RNA binding"/>
    <property type="evidence" value="ECO:0007669"/>
    <property type="project" value="InterPro"/>
</dbReference>
<dbReference type="AlphaFoldDB" id="A0A7S0B452"/>
<dbReference type="Gene3D" id="4.10.1000.10">
    <property type="entry name" value="Zinc finger, CCCH-type"/>
    <property type="match status" value="1"/>
</dbReference>
<dbReference type="InterPro" id="IPR000571">
    <property type="entry name" value="Znf_CCCH"/>
</dbReference>
<keyword evidence="4 5" id="KW-0862">Zinc</keyword>
<keyword evidence="2" id="KW-0677">Repeat</keyword>
<feature type="zinc finger region" description="C3H1-type" evidence="5">
    <location>
        <begin position="198"/>
        <end position="225"/>
    </location>
</feature>
<keyword evidence="3 5" id="KW-0863">Zinc-finger</keyword>
<dbReference type="PROSITE" id="PS50103">
    <property type="entry name" value="ZF_C3H1"/>
    <property type="match status" value="2"/>
</dbReference>
<dbReference type="GO" id="GO:0008270">
    <property type="term" value="F:zinc ion binding"/>
    <property type="evidence" value="ECO:0007669"/>
    <property type="project" value="UniProtKB-KW"/>
</dbReference>
<evidence type="ECO:0000313" key="7">
    <source>
        <dbReference type="EMBL" id="CAD8382414.1"/>
    </source>
</evidence>
<feature type="zinc finger region" description="C3H1-type" evidence="5">
    <location>
        <begin position="162"/>
        <end position="189"/>
    </location>
</feature>
<dbReference type="SMART" id="SM00356">
    <property type="entry name" value="ZnF_C3H1"/>
    <property type="match status" value="2"/>
</dbReference>
<dbReference type="PANTHER" id="PTHR13119:SF12">
    <property type="entry name" value="PROTEIN SUPPRESSOR OF SABLE"/>
    <property type="match status" value="1"/>
</dbReference>
<gene>
    <name evidence="7" type="ORF">PBAH0796_LOCUS26102</name>
</gene>
<dbReference type="Pfam" id="PF00642">
    <property type="entry name" value="zf-CCCH"/>
    <property type="match status" value="1"/>
</dbReference>
<dbReference type="SUPFAM" id="SSF90229">
    <property type="entry name" value="CCCH zinc finger"/>
    <property type="match status" value="2"/>
</dbReference>
<dbReference type="GO" id="GO:0045892">
    <property type="term" value="P:negative regulation of DNA-templated transcription"/>
    <property type="evidence" value="ECO:0007669"/>
    <property type="project" value="InterPro"/>
</dbReference>
<evidence type="ECO:0000256" key="1">
    <source>
        <dbReference type="ARBA" id="ARBA00022723"/>
    </source>
</evidence>
<reference evidence="7" key="1">
    <citation type="submission" date="2021-01" db="EMBL/GenBank/DDBJ databases">
        <authorList>
            <person name="Corre E."/>
            <person name="Pelletier E."/>
            <person name="Niang G."/>
            <person name="Scheremetjew M."/>
            <person name="Finn R."/>
            <person name="Kale V."/>
            <person name="Holt S."/>
            <person name="Cochrane G."/>
            <person name="Meng A."/>
            <person name="Brown T."/>
            <person name="Cohen L."/>
        </authorList>
    </citation>
    <scope>NUCLEOTIDE SEQUENCE</scope>
    <source>
        <strain evidence="7">Pbaha01</strain>
    </source>
</reference>
<feature type="domain" description="C3H1-type" evidence="6">
    <location>
        <begin position="162"/>
        <end position="189"/>
    </location>
</feature>
<dbReference type="InterPro" id="IPR045124">
    <property type="entry name" value="Su(sable)-like"/>
</dbReference>
<evidence type="ECO:0000256" key="4">
    <source>
        <dbReference type="ARBA" id="ARBA00022833"/>
    </source>
</evidence>
<evidence type="ECO:0000256" key="3">
    <source>
        <dbReference type="ARBA" id="ARBA00022771"/>
    </source>
</evidence>
<dbReference type="Gene3D" id="1.20.120.1350">
    <property type="entry name" value="Pneumovirus matrix protein 2 (M2), zinc-binding domain"/>
    <property type="match status" value="1"/>
</dbReference>
<dbReference type="PANTHER" id="PTHR13119">
    <property type="entry name" value="ZINC FINGER CCCH DOMAIN-CONTAINING PROTEI"/>
    <property type="match status" value="1"/>
</dbReference>
<evidence type="ECO:0000259" key="6">
    <source>
        <dbReference type="PROSITE" id="PS50103"/>
    </source>
</evidence>
<keyword evidence="1 5" id="KW-0479">Metal-binding</keyword>
<proteinExistence type="predicted"/>
<sequence length="251" mass="26287">MTSALPPAAAMVVAQPDGQVVAAASPGAAAQLDGGQGTAQLAANQAYTQFYALAQLAEESAQMNASAAAFCASPTADPLQIAMVSEAAQQAAQRAAWASSSMGVLEGQQADGMPEGITVEWLATMKQIARQAADAADQAAQSCKSRAEAVGGTNLQAMIGPRKSKVPCKNHLAGHCMKGMGCEFSHDPADLQARPLMLKSMKPCMFFAKGHCMRGPACPFAHGDEERAEIEKYVDQLKKEKKQLGGSFRRM</sequence>
<accession>A0A7S0B452</accession>